<evidence type="ECO:0000256" key="1">
    <source>
        <dbReference type="SAM" id="MobiDB-lite"/>
    </source>
</evidence>
<keyword evidence="3" id="KW-1185">Reference proteome</keyword>
<gene>
    <name evidence="2" type="ORF">D9611_002820</name>
</gene>
<name>A0A8H5C248_9AGAR</name>
<reference evidence="2 3" key="1">
    <citation type="journal article" date="2020" name="ISME J.">
        <title>Uncovering the hidden diversity of litter-decomposition mechanisms in mushroom-forming fungi.</title>
        <authorList>
            <person name="Floudas D."/>
            <person name="Bentzer J."/>
            <person name="Ahren D."/>
            <person name="Johansson T."/>
            <person name="Persson P."/>
            <person name="Tunlid A."/>
        </authorList>
    </citation>
    <scope>NUCLEOTIDE SEQUENCE [LARGE SCALE GENOMIC DNA]</scope>
    <source>
        <strain evidence="2 3">CBS 175.51</strain>
    </source>
</reference>
<sequence>MAKQINDRMGSTSTAPGAAKSSTVTPGQTVQSQQGGEAAAKSHHPCINLCSLLYGLRHTWMKDLPFPFVKAYDLSTQ</sequence>
<feature type="region of interest" description="Disordered" evidence="1">
    <location>
        <begin position="1"/>
        <end position="42"/>
    </location>
</feature>
<feature type="compositionally biased region" description="Polar residues" evidence="1">
    <location>
        <begin position="9"/>
        <end position="35"/>
    </location>
</feature>
<organism evidence="2 3">
    <name type="scientific">Ephemerocybe angulata</name>
    <dbReference type="NCBI Taxonomy" id="980116"/>
    <lineage>
        <taxon>Eukaryota</taxon>
        <taxon>Fungi</taxon>
        <taxon>Dikarya</taxon>
        <taxon>Basidiomycota</taxon>
        <taxon>Agaricomycotina</taxon>
        <taxon>Agaricomycetes</taxon>
        <taxon>Agaricomycetidae</taxon>
        <taxon>Agaricales</taxon>
        <taxon>Agaricineae</taxon>
        <taxon>Psathyrellaceae</taxon>
        <taxon>Ephemerocybe</taxon>
    </lineage>
</organism>
<evidence type="ECO:0000313" key="3">
    <source>
        <dbReference type="Proteomes" id="UP000541558"/>
    </source>
</evidence>
<dbReference type="EMBL" id="JAACJK010000109">
    <property type="protein sequence ID" value="KAF5333226.1"/>
    <property type="molecule type" value="Genomic_DNA"/>
</dbReference>
<comment type="caution">
    <text evidence="2">The sequence shown here is derived from an EMBL/GenBank/DDBJ whole genome shotgun (WGS) entry which is preliminary data.</text>
</comment>
<evidence type="ECO:0000313" key="2">
    <source>
        <dbReference type="EMBL" id="KAF5333226.1"/>
    </source>
</evidence>
<protein>
    <submittedName>
        <fullName evidence="2">Uncharacterized protein</fullName>
    </submittedName>
</protein>
<dbReference type="Proteomes" id="UP000541558">
    <property type="component" value="Unassembled WGS sequence"/>
</dbReference>
<accession>A0A8H5C248</accession>
<dbReference type="OrthoDB" id="10420798at2759"/>
<dbReference type="AlphaFoldDB" id="A0A8H5C248"/>
<proteinExistence type="predicted"/>